<evidence type="ECO:0008006" key="3">
    <source>
        <dbReference type="Google" id="ProtNLM"/>
    </source>
</evidence>
<gene>
    <name evidence="1" type="ORF">JOH49_007161</name>
</gene>
<name>A0A8I1YJB0_BRAEL</name>
<reference evidence="1" key="1">
    <citation type="submission" date="2021-02" db="EMBL/GenBank/DDBJ databases">
        <title>Genomic Encyclopedia of Type Strains, Phase IV (KMG-V): Genome sequencing to study the core and pangenomes of soil and plant-associated prokaryotes.</title>
        <authorList>
            <person name="Whitman W."/>
        </authorList>
    </citation>
    <scope>NUCLEOTIDE SEQUENCE</scope>
    <source>
        <strain evidence="1">USDA 406</strain>
    </source>
</reference>
<evidence type="ECO:0000313" key="2">
    <source>
        <dbReference type="Proteomes" id="UP000673383"/>
    </source>
</evidence>
<proteinExistence type="predicted"/>
<protein>
    <recommendedName>
        <fullName evidence="3">Terminase</fullName>
    </recommendedName>
</protein>
<organism evidence="1 2">
    <name type="scientific">Bradyrhizobium elkanii</name>
    <dbReference type="NCBI Taxonomy" id="29448"/>
    <lineage>
        <taxon>Bacteria</taxon>
        <taxon>Pseudomonadati</taxon>
        <taxon>Pseudomonadota</taxon>
        <taxon>Alphaproteobacteria</taxon>
        <taxon>Hyphomicrobiales</taxon>
        <taxon>Nitrobacteraceae</taxon>
        <taxon>Bradyrhizobium</taxon>
    </lineage>
</organism>
<evidence type="ECO:0000313" key="1">
    <source>
        <dbReference type="EMBL" id="MBP1297408.1"/>
    </source>
</evidence>
<dbReference type="Proteomes" id="UP000673383">
    <property type="component" value="Unassembled WGS sequence"/>
</dbReference>
<accession>A0A8I1YJB0</accession>
<dbReference type="AlphaFoldDB" id="A0A8I1YJB0"/>
<dbReference type="Gene3D" id="3.30.420.240">
    <property type="match status" value="1"/>
</dbReference>
<dbReference type="RefSeq" id="WP_209945142.1">
    <property type="nucleotide sequence ID" value="NZ_JAFICZ010000001.1"/>
</dbReference>
<dbReference type="EMBL" id="JAFICZ010000001">
    <property type="protein sequence ID" value="MBP1297408.1"/>
    <property type="molecule type" value="Genomic_DNA"/>
</dbReference>
<sequence length="444" mass="49084">MDTIEPYRRRLFTLSLDTRRDDGTQLYNFVLAGRGKKNWKSADLVLAGLYSLLIKESPQGSDGFILGNDEDQANQDLSLAKKLVAVNAAEIGGEVDVLSTEIKRRDGRGSLKILPARNIAGQHGKTALFIGYDEIHGYRNWDLFEALAPDPTRTDVLQWVTSYDSIFNTPGNPLYDLKQRGIAGSDPGMLFSWYSGDICTDPEFAELPPEQRANPSMASWPEGARYLEQQKRRLPAHKYRRLHLNLPGAPSGAFFDPDSVLGAIVTGRKRLEYDQRHSYFAFVDMSGGSSDDATLGIAHQEAGKSVVDAVESQAGKTPFNPRQAVIKFVNALRGYKIRSVTGDNYAGNTFRADFEDLGISYAPCRLPKTELYEQMEPRLNAGEIELPDLPKLQEQALGLVVRGTRVDHLPGEHDDWINAAAGAAWCAATQSQTNTGLVGRYSWG</sequence>
<comment type="caution">
    <text evidence="1">The sequence shown here is derived from an EMBL/GenBank/DDBJ whole genome shotgun (WGS) entry which is preliminary data.</text>
</comment>